<organism evidence="1 2">
    <name type="scientific">Pyropia yezoensis</name>
    <name type="common">Susabi-nori</name>
    <name type="synonym">Porphyra yezoensis</name>
    <dbReference type="NCBI Taxonomy" id="2788"/>
    <lineage>
        <taxon>Eukaryota</taxon>
        <taxon>Rhodophyta</taxon>
        <taxon>Bangiophyceae</taxon>
        <taxon>Bangiales</taxon>
        <taxon>Bangiaceae</taxon>
        <taxon>Pyropia</taxon>
    </lineage>
</organism>
<reference evidence="1" key="1">
    <citation type="submission" date="2019-11" db="EMBL/GenBank/DDBJ databases">
        <title>Nori genome reveals adaptations in red seaweeds to the harsh intertidal environment.</title>
        <authorList>
            <person name="Wang D."/>
            <person name="Mao Y."/>
        </authorList>
    </citation>
    <scope>NUCLEOTIDE SEQUENCE</scope>
    <source>
        <tissue evidence="1">Gametophyte</tissue>
    </source>
</reference>
<dbReference type="Proteomes" id="UP000798662">
    <property type="component" value="Chromosome 2"/>
</dbReference>
<sequence length="146" mass="14180">MGGGDNCHALGRGGGREGSGERAGGAAATPFPSAAATILSLVASLFSLSLRTGRAAAADGAAAWQALAEGGCCPPHSRSVWCGGPDRGGCNDGGSGCGQDSDGDEHPHRDGAGRHVSLPWRSSKGGGLWRACGEAVVGGVVEGVAA</sequence>
<protein>
    <submittedName>
        <fullName evidence="1">Uncharacterized protein</fullName>
    </submittedName>
</protein>
<comment type="caution">
    <text evidence="1">The sequence shown here is derived from an EMBL/GenBank/DDBJ whole genome shotgun (WGS) entry which is preliminary data.</text>
</comment>
<name>A0ACC3C281_PYRYE</name>
<accession>A0ACC3C281</accession>
<evidence type="ECO:0000313" key="2">
    <source>
        <dbReference type="Proteomes" id="UP000798662"/>
    </source>
</evidence>
<gene>
    <name evidence="1" type="ORF">I4F81_006939</name>
</gene>
<keyword evidence="2" id="KW-1185">Reference proteome</keyword>
<dbReference type="EMBL" id="CM020619">
    <property type="protein sequence ID" value="KAK1864391.1"/>
    <property type="molecule type" value="Genomic_DNA"/>
</dbReference>
<proteinExistence type="predicted"/>
<evidence type="ECO:0000313" key="1">
    <source>
        <dbReference type="EMBL" id="KAK1864391.1"/>
    </source>
</evidence>